<reference evidence="1 2" key="2">
    <citation type="submission" date="2018-11" db="EMBL/GenBank/DDBJ databases">
        <authorList>
            <consortium name="Pathogen Informatics"/>
        </authorList>
    </citation>
    <scope>NUCLEOTIDE SEQUENCE [LARGE SCALE GENOMIC DNA]</scope>
</reference>
<name>A0A0R3Q2X4_9BILA</name>
<keyword evidence="2" id="KW-1185">Reference proteome</keyword>
<reference evidence="3" key="1">
    <citation type="submission" date="2017-02" db="UniProtKB">
        <authorList>
            <consortium name="WormBaseParasite"/>
        </authorList>
    </citation>
    <scope>IDENTIFICATION</scope>
</reference>
<accession>A0A0R3Q2X4</accession>
<dbReference type="WBParaSite" id="BTMF_0000031501-mRNA-1">
    <property type="protein sequence ID" value="BTMF_0000031501-mRNA-1"/>
    <property type="gene ID" value="BTMF_0000031501"/>
</dbReference>
<dbReference type="Proteomes" id="UP000280834">
    <property type="component" value="Unassembled WGS sequence"/>
</dbReference>
<proteinExistence type="predicted"/>
<dbReference type="EMBL" id="UZAG01000001">
    <property type="protein sequence ID" value="VDO06495.1"/>
    <property type="molecule type" value="Genomic_DNA"/>
</dbReference>
<evidence type="ECO:0000313" key="1">
    <source>
        <dbReference type="EMBL" id="VDO06495.1"/>
    </source>
</evidence>
<organism evidence="3">
    <name type="scientific">Brugia timori</name>
    <dbReference type="NCBI Taxonomy" id="42155"/>
    <lineage>
        <taxon>Eukaryota</taxon>
        <taxon>Metazoa</taxon>
        <taxon>Ecdysozoa</taxon>
        <taxon>Nematoda</taxon>
        <taxon>Chromadorea</taxon>
        <taxon>Rhabditida</taxon>
        <taxon>Spirurina</taxon>
        <taxon>Spiruromorpha</taxon>
        <taxon>Filarioidea</taxon>
        <taxon>Onchocercidae</taxon>
        <taxon>Brugia</taxon>
    </lineage>
</organism>
<gene>
    <name evidence="1" type="ORF">BTMF_LOCUS6</name>
</gene>
<sequence length="208" mass="22981">MKKRIVAINERGLRVGEDHQNAKLTDQDVECIRELNRQGIGYGALAEKFERQRRTTRRCTYWRESCTKCERAKLIKFVVMSNSHGGKRENSGRKNGSLTRKTRLIAEKATAEGITPLEVMLRAMREHVAHADELKAQAVDAETALLLGDADSAVPAKLHHAARAALSEAAALAKDAAPYIHPKLSQVQSNINGDVTASVKIISEFPDD</sequence>
<evidence type="ECO:0000313" key="3">
    <source>
        <dbReference type="WBParaSite" id="BTMF_0000031501-mRNA-1"/>
    </source>
</evidence>
<dbReference type="AlphaFoldDB" id="A0A0R3Q2X4"/>
<protein>
    <submittedName>
        <fullName evidence="3">HTH_7 domain-containing protein</fullName>
    </submittedName>
</protein>
<evidence type="ECO:0000313" key="2">
    <source>
        <dbReference type="Proteomes" id="UP000280834"/>
    </source>
</evidence>